<sequence>MSLLQRVIRNHRSTLAKIRTDYVNTTQFLRSRLNDALYDGFFVHVESTTTRVYSAQKQVLRRKPEILQGRHTMSFHNFLTNSNHQPTRYNLDKTVVNLSSSPLNNSEKAILGKGLNFVPTPYKPPFLDIIASAEHSLSSVDPRKASLIKHELSKLILAHRFNLTPNISRPEIRSLRELRMQSNRIITKADKGNVIVLLDRTTYIVKMTAILSNSIYQPLPADPTETSRKNLWALLISYAAEIKDPETTKLASHLEFASSYKPPELYDLPKLHKPGIPLRPIISAVSSVTSELSRYLKKIRKPVTDKEPSFVKNSKTLVDELRSWPLAPDEILVSYDVKDLFPSIPISRTLKILYYLLNKDEDLLNRTKLNPFHIIKLVSFCMGEGIYFPFDNKFYKQAGGTPMGSPLFPVLAEIFMENLERKMFETGDREITPRLFERYVDDIFVIT</sequence>
<dbReference type="AlphaFoldDB" id="A0A085MZB6"/>
<dbReference type="EMBL" id="KL367593">
    <property type="protein sequence ID" value="KFD62562.1"/>
    <property type="molecule type" value="Genomic_DNA"/>
</dbReference>
<gene>
    <name evidence="2" type="ORF">M513_09043</name>
    <name evidence="3" type="ORF">M514_09043</name>
</gene>
<dbReference type="EMBL" id="KL363259">
    <property type="protein sequence ID" value="KFD50083.1"/>
    <property type="molecule type" value="Genomic_DNA"/>
</dbReference>
<dbReference type="PANTHER" id="PTHR21301:SF10">
    <property type="entry name" value="REVERSE TRANSCRIPTASE DOMAIN-CONTAINING PROTEIN"/>
    <property type="match status" value="1"/>
</dbReference>
<dbReference type="PROSITE" id="PS50878">
    <property type="entry name" value="RT_POL"/>
    <property type="match status" value="1"/>
</dbReference>
<evidence type="ECO:0000259" key="1">
    <source>
        <dbReference type="PROSITE" id="PS50878"/>
    </source>
</evidence>
<keyword evidence="4" id="KW-1185">Reference proteome</keyword>
<dbReference type="Pfam" id="PF00078">
    <property type="entry name" value="RVT_1"/>
    <property type="match status" value="1"/>
</dbReference>
<dbReference type="Proteomes" id="UP000030764">
    <property type="component" value="Unassembled WGS sequence"/>
</dbReference>
<name>A0A085MZB6_9BILA</name>
<feature type="domain" description="Reverse transcriptase" evidence="1">
    <location>
        <begin position="249"/>
        <end position="447"/>
    </location>
</feature>
<accession>A0A085MZB6</accession>
<reference evidence="3 4" key="1">
    <citation type="journal article" date="2014" name="Nat. Genet.">
        <title>Genome and transcriptome of the porcine whipworm Trichuris suis.</title>
        <authorList>
            <person name="Jex A.R."/>
            <person name="Nejsum P."/>
            <person name="Schwarz E.M."/>
            <person name="Hu L."/>
            <person name="Young N.D."/>
            <person name="Hall R.S."/>
            <person name="Korhonen P.K."/>
            <person name="Liao S."/>
            <person name="Thamsborg S."/>
            <person name="Xia J."/>
            <person name="Xu P."/>
            <person name="Wang S."/>
            <person name="Scheerlinck J.P."/>
            <person name="Hofmann A."/>
            <person name="Sternberg P.W."/>
            <person name="Wang J."/>
            <person name="Gasser R.B."/>
        </authorList>
    </citation>
    <scope>NUCLEOTIDE SEQUENCE [LARGE SCALE GENOMIC DNA]</scope>
    <source>
        <strain evidence="3">DCEP-RM93F</strain>
        <strain evidence="2">DCEP-RM93M</strain>
    </source>
</reference>
<dbReference type="Proteomes" id="UP000030758">
    <property type="component" value="Unassembled WGS sequence"/>
</dbReference>
<organism evidence="3">
    <name type="scientific">Trichuris suis</name>
    <name type="common">pig whipworm</name>
    <dbReference type="NCBI Taxonomy" id="68888"/>
    <lineage>
        <taxon>Eukaryota</taxon>
        <taxon>Metazoa</taxon>
        <taxon>Ecdysozoa</taxon>
        <taxon>Nematoda</taxon>
        <taxon>Enoplea</taxon>
        <taxon>Dorylaimia</taxon>
        <taxon>Trichinellida</taxon>
        <taxon>Trichuridae</taxon>
        <taxon>Trichuris</taxon>
    </lineage>
</organism>
<evidence type="ECO:0000313" key="4">
    <source>
        <dbReference type="Proteomes" id="UP000030764"/>
    </source>
</evidence>
<evidence type="ECO:0000313" key="2">
    <source>
        <dbReference type="EMBL" id="KFD50083.1"/>
    </source>
</evidence>
<evidence type="ECO:0000313" key="3">
    <source>
        <dbReference type="EMBL" id="KFD62562.1"/>
    </source>
</evidence>
<dbReference type="InterPro" id="IPR000477">
    <property type="entry name" value="RT_dom"/>
</dbReference>
<protein>
    <recommendedName>
        <fullName evidence="1">Reverse transcriptase domain-containing protein</fullName>
    </recommendedName>
</protein>
<dbReference type="PANTHER" id="PTHR21301">
    <property type="entry name" value="REVERSE TRANSCRIPTASE"/>
    <property type="match status" value="1"/>
</dbReference>
<proteinExistence type="predicted"/>